<evidence type="ECO:0000256" key="2">
    <source>
        <dbReference type="ARBA" id="ARBA00022722"/>
    </source>
</evidence>
<keyword evidence="2" id="KW-0540">Nuclease</keyword>
<dbReference type="InterPro" id="IPR012337">
    <property type="entry name" value="RNaseH-like_sf"/>
</dbReference>
<feature type="domain" description="Exonuclease" evidence="6">
    <location>
        <begin position="22"/>
        <end position="194"/>
    </location>
</feature>
<gene>
    <name evidence="7" type="ORF">RM532_06865</name>
</gene>
<dbReference type="GO" id="GO:0004527">
    <property type="term" value="F:exonuclease activity"/>
    <property type="evidence" value="ECO:0007669"/>
    <property type="project" value="UniProtKB-KW"/>
</dbReference>
<dbReference type="InterPro" id="IPR006054">
    <property type="entry name" value="DnaQ"/>
</dbReference>
<evidence type="ECO:0000256" key="3">
    <source>
        <dbReference type="ARBA" id="ARBA00022801"/>
    </source>
</evidence>
<dbReference type="SMART" id="SM00479">
    <property type="entry name" value="EXOIII"/>
    <property type="match status" value="1"/>
</dbReference>
<evidence type="ECO:0000256" key="1">
    <source>
        <dbReference type="ARBA" id="ARBA00012417"/>
    </source>
</evidence>
<keyword evidence="8" id="KW-1185">Reference proteome</keyword>
<evidence type="ECO:0000256" key="4">
    <source>
        <dbReference type="ARBA" id="ARBA00022839"/>
    </source>
</evidence>
<comment type="caution">
    <text evidence="7">The sequence shown here is derived from an EMBL/GenBank/DDBJ whole genome shotgun (WGS) entry which is preliminary data.</text>
</comment>
<name>A0ABU3BZD9_9GAMM</name>
<dbReference type="EMBL" id="JAVRIB010000006">
    <property type="protein sequence ID" value="MDT0634674.1"/>
    <property type="molecule type" value="Genomic_DNA"/>
</dbReference>
<dbReference type="Gene3D" id="3.30.420.10">
    <property type="entry name" value="Ribonuclease H-like superfamily/Ribonuclease H"/>
    <property type="match status" value="1"/>
</dbReference>
<accession>A0ABU3BZD9</accession>
<dbReference type="NCBIfam" id="TIGR00573">
    <property type="entry name" value="dnaq"/>
    <property type="match status" value="1"/>
</dbReference>
<protein>
    <recommendedName>
        <fullName evidence="1">DNA-directed DNA polymerase</fullName>
        <ecNumber evidence="1">2.7.7.7</ecNumber>
    </recommendedName>
</protein>
<evidence type="ECO:0000256" key="5">
    <source>
        <dbReference type="ARBA" id="ARBA00049244"/>
    </source>
</evidence>
<dbReference type="PANTHER" id="PTHR30231">
    <property type="entry name" value="DNA POLYMERASE III SUBUNIT EPSILON"/>
    <property type="match status" value="1"/>
</dbReference>
<dbReference type="Proteomes" id="UP001251857">
    <property type="component" value="Unassembled WGS sequence"/>
</dbReference>
<dbReference type="SUPFAM" id="SSF53098">
    <property type="entry name" value="Ribonuclease H-like"/>
    <property type="match status" value="1"/>
</dbReference>
<dbReference type="CDD" id="cd06127">
    <property type="entry name" value="DEDDh"/>
    <property type="match status" value="1"/>
</dbReference>
<dbReference type="Pfam" id="PF00929">
    <property type="entry name" value="RNase_T"/>
    <property type="match status" value="1"/>
</dbReference>
<dbReference type="PANTHER" id="PTHR30231:SF4">
    <property type="entry name" value="PROTEIN NEN2"/>
    <property type="match status" value="1"/>
</dbReference>
<dbReference type="InterPro" id="IPR013520">
    <property type="entry name" value="Ribonucl_H"/>
</dbReference>
<evidence type="ECO:0000313" key="7">
    <source>
        <dbReference type="EMBL" id="MDT0634674.1"/>
    </source>
</evidence>
<keyword evidence="3" id="KW-0378">Hydrolase</keyword>
<organism evidence="7 8">
    <name type="scientific">Spectribacter hydrogenoxidans</name>
    <dbReference type="NCBI Taxonomy" id="3075608"/>
    <lineage>
        <taxon>Bacteria</taxon>
        <taxon>Pseudomonadati</taxon>
        <taxon>Pseudomonadota</taxon>
        <taxon>Gammaproteobacteria</taxon>
        <taxon>Salinisphaerales</taxon>
        <taxon>Salinisphaeraceae</taxon>
        <taxon>Spectribacter</taxon>
    </lineage>
</organism>
<reference evidence="7 8" key="1">
    <citation type="submission" date="2023-09" db="EMBL/GenBank/DDBJ databases">
        <authorList>
            <person name="Rey-Velasco X."/>
        </authorList>
    </citation>
    <scope>NUCLEOTIDE SEQUENCE [LARGE SCALE GENOMIC DNA]</scope>
    <source>
        <strain evidence="7 8">W335</strain>
    </source>
</reference>
<proteinExistence type="predicted"/>
<comment type="catalytic activity">
    <reaction evidence="5">
        <text>DNA(n) + a 2'-deoxyribonucleoside 5'-triphosphate = DNA(n+1) + diphosphate</text>
        <dbReference type="Rhea" id="RHEA:22508"/>
        <dbReference type="Rhea" id="RHEA-COMP:17339"/>
        <dbReference type="Rhea" id="RHEA-COMP:17340"/>
        <dbReference type="ChEBI" id="CHEBI:33019"/>
        <dbReference type="ChEBI" id="CHEBI:61560"/>
        <dbReference type="ChEBI" id="CHEBI:173112"/>
        <dbReference type="EC" id="2.7.7.7"/>
    </reaction>
</comment>
<keyword evidence="4 7" id="KW-0269">Exonuclease</keyword>
<dbReference type="EC" id="2.7.7.7" evidence="1"/>
<dbReference type="RefSeq" id="WP_311652475.1">
    <property type="nucleotide sequence ID" value="NZ_JAVRIB010000006.1"/>
</dbReference>
<evidence type="ECO:0000259" key="6">
    <source>
        <dbReference type="SMART" id="SM00479"/>
    </source>
</evidence>
<dbReference type="InterPro" id="IPR036397">
    <property type="entry name" value="RNaseH_sf"/>
</dbReference>
<sequence>MRRLLDRLRPWRAGPPRPLDGRLVVVDTETTGLDPRRAALLSVGAVSVTGGQLDLDDGFYQLADPERVTDPDNILVHRLTPETLAAAPPAGRAAAAFRAWRGDAPLFAYHAAFDRCVLDRALVRTGEPRLAGPVIDVADWVCLAEPEFAARPPTLDAAAAFFRLPLLTRDRHNAHADALVTALLLLRLVARRPFTDTRELARALRRQRLLRAARH</sequence>
<evidence type="ECO:0000313" key="8">
    <source>
        <dbReference type="Proteomes" id="UP001251857"/>
    </source>
</evidence>